<sequence length="152" mass="17350">MINQLRQLLFPDTGARGAPADPDHHQLAVAATALMVQLSRIDNHEDERELETIVDCAVKVHQVTPEEARQILDDALNHADDSTSIYEFTGQLNEQLSQDAKQRVLESIWRVALADGRIDKYEEHLIRRMAELLHLNHREYMQARHRASDAPA</sequence>
<feature type="domain" description="Co-chaperone DjlA N-terminal" evidence="1">
    <location>
        <begin position="29"/>
        <end position="145"/>
    </location>
</feature>
<dbReference type="InterPro" id="IPR007791">
    <property type="entry name" value="DjlA_N"/>
</dbReference>
<dbReference type="Gene3D" id="1.10.3680.10">
    <property type="entry name" value="TerB-like"/>
    <property type="match status" value="1"/>
</dbReference>
<protein>
    <submittedName>
        <fullName evidence="2">Uncharacterized conserved protein, tellurite resistance protein B (TerB) family</fullName>
    </submittedName>
</protein>
<keyword evidence="3" id="KW-1185">Reference proteome</keyword>
<gene>
    <name evidence="2" type="ORF">SAMN04487962_101403</name>
</gene>
<dbReference type="Proteomes" id="UP000198762">
    <property type="component" value="Unassembled WGS sequence"/>
</dbReference>
<dbReference type="RefSeq" id="WP_091848535.1">
    <property type="nucleotide sequence ID" value="NZ_FOHZ01000001.1"/>
</dbReference>
<dbReference type="OrthoDB" id="5294347at2"/>
<dbReference type="CDD" id="cd07313">
    <property type="entry name" value="terB_like_2"/>
    <property type="match status" value="1"/>
</dbReference>
<reference evidence="3" key="1">
    <citation type="submission" date="2016-10" db="EMBL/GenBank/DDBJ databases">
        <authorList>
            <person name="Varghese N."/>
            <person name="Submissions S."/>
        </authorList>
    </citation>
    <scope>NUCLEOTIDE SEQUENCE [LARGE SCALE GENOMIC DNA]</scope>
    <source>
        <strain evidence="3">CGMCC 1.6489</strain>
    </source>
</reference>
<evidence type="ECO:0000313" key="3">
    <source>
        <dbReference type="Proteomes" id="UP000198762"/>
    </source>
</evidence>
<dbReference type="AlphaFoldDB" id="A0A1H9YZ19"/>
<dbReference type="EMBL" id="FOHZ01000001">
    <property type="protein sequence ID" value="SES74504.1"/>
    <property type="molecule type" value="Genomic_DNA"/>
</dbReference>
<proteinExistence type="predicted"/>
<accession>A0A1H9YZ19</accession>
<dbReference type="Pfam" id="PF05099">
    <property type="entry name" value="TerB"/>
    <property type="match status" value="1"/>
</dbReference>
<name>A0A1H9YZ19_9GAMM</name>
<organism evidence="2 3">
    <name type="scientific">Marinobacter segnicrescens</name>
    <dbReference type="NCBI Taxonomy" id="430453"/>
    <lineage>
        <taxon>Bacteria</taxon>
        <taxon>Pseudomonadati</taxon>
        <taxon>Pseudomonadota</taxon>
        <taxon>Gammaproteobacteria</taxon>
        <taxon>Pseudomonadales</taxon>
        <taxon>Marinobacteraceae</taxon>
        <taxon>Marinobacter</taxon>
    </lineage>
</organism>
<dbReference type="InterPro" id="IPR029024">
    <property type="entry name" value="TerB-like"/>
</dbReference>
<evidence type="ECO:0000259" key="1">
    <source>
        <dbReference type="Pfam" id="PF05099"/>
    </source>
</evidence>
<evidence type="ECO:0000313" key="2">
    <source>
        <dbReference type="EMBL" id="SES74504.1"/>
    </source>
</evidence>
<dbReference type="SUPFAM" id="SSF158682">
    <property type="entry name" value="TerB-like"/>
    <property type="match status" value="1"/>
</dbReference>
<dbReference type="STRING" id="430453.SAMN04487962_101403"/>